<gene>
    <name evidence="6" type="primary">pth</name>
    <name evidence="7" type="ORF">OP8BY_0813</name>
</gene>
<comment type="subcellular location">
    <subcellularLocation>
        <location evidence="6">Cytoplasm</location>
    </subcellularLocation>
</comment>
<keyword evidence="4 6" id="KW-0694">RNA-binding</keyword>
<feature type="binding site" evidence="6">
    <location>
        <position position="14"/>
    </location>
    <ligand>
        <name>tRNA</name>
        <dbReference type="ChEBI" id="CHEBI:17843"/>
    </ligand>
</feature>
<dbReference type="InterPro" id="IPR001328">
    <property type="entry name" value="Pept_tRNA_hydro"/>
</dbReference>
<dbReference type="GO" id="GO:0004045">
    <property type="term" value="F:peptidyl-tRNA hydrolase activity"/>
    <property type="evidence" value="ECO:0007669"/>
    <property type="project" value="UniProtKB-UniRule"/>
</dbReference>
<evidence type="ECO:0000256" key="2">
    <source>
        <dbReference type="ARBA" id="ARBA00022555"/>
    </source>
</evidence>
<comment type="caution">
    <text evidence="6">Lacks conserved residue(s) required for the propagation of feature annotation.</text>
</comment>
<dbReference type="Pfam" id="PF01195">
    <property type="entry name" value="Pept_tRNA_hydro"/>
    <property type="match status" value="1"/>
</dbReference>
<protein>
    <recommendedName>
        <fullName evidence="5 6">Peptidyl-tRNA hydrolase</fullName>
        <shortName evidence="6">Pth</shortName>
        <ecNumber evidence="1 6">3.1.1.29</ecNumber>
    </recommendedName>
</protein>
<comment type="catalytic activity">
    <reaction evidence="6">
        <text>an N-acyl-L-alpha-aminoacyl-tRNA + H2O = an N-acyl-L-amino acid + a tRNA + H(+)</text>
        <dbReference type="Rhea" id="RHEA:54448"/>
        <dbReference type="Rhea" id="RHEA-COMP:10123"/>
        <dbReference type="Rhea" id="RHEA-COMP:13883"/>
        <dbReference type="ChEBI" id="CHEBI:15377"/>
        <dbReference type="ChEBI" id="CHEBI:15378"/>
        <dbReference type="ChEBI" id="CHEBI:59874"/>
        <dbReference type="ChEBI" id="CHEBI:78442"/>
        <dbReference type="ChEBI" id="CHEBI:138191"/>
        <dbReference type="EC" id="3.1.1.29"/>
    </reaction>
</comment>
<keyword evidence="3 6" id="KW-0378">Hydrolase</keyword>
<dbReference type="PANTHER" id="PTHR17224:SF1">
    <property type="entry name" value="PEPTIDYL-TRNA HYDROLASE"/>
    <property type="match status" value="1"/>
</dbReference>
<evidence type="ECO:0000256" key="1">
    <source>
        <dbReference type="ARBA" id="ARBA00013260"/>
    </source>
</evidence>
<accession>A0A3E2BQ93</accession>
<dbReference type="Proteomes" id="UP000257323">
    <property type="component" value="Unassembled WGS sequence"/>
</dbReference>
<organism evidence="7 8">
    <name type="scientific">Candidatus Saccharicenans subterraneus</name>
    <dbReference type="NCBI Taxonomy" id="2508984"/>
    <lineage>
        <taxon>Bacteria</taxon>
        <taxon>Candidatus Aminicenantota</taxon>
        <taxon>Candidatus Aminicenantia</taxon>
        <taxon>Candidatus Aminicenantales</taxon>
        <taxon>Candidatus Saccharicenantaceae</taxon>
        <taxon>Candidatus Saccharicenans</taxon>
    </lineage>
</organism>
<proteinExistence type="inferred from homology"/>
<dbReference type="HAMAP" id="MF_00083">
    <property type="entry name" value="Pept_tRNA_hydro_bact"/>
    <property type="match status" value="1"/>
</dbReference>
<feature type="binding site" evidence="6">
    <location>
        <position position="66"/>
    </location>
    <ligand>
        <name>tRNA</name>
        <dbReference type="ChEBI" id="CHEBI:17843"/>
    </ligand>
</feature>
<evidence type="ECO:0000313" key="7">
    <source>
        <dbReference type="EMBL" id="RFT16871.1"/>
    </source>
</evidence>
<dbReference type="NCBIfam" id="TIGR00447">
    <property type="entry name" value="pth"/>
    <property type="match status" value="1"/>
</dbReference>
<feature type="active site" description="Proton acceptor" evidence="6">
    <location>
        <position position="19"/>
    </location>
</feature>
<dbReference type="GO" id="GO:0005737">
    <property type="term" value="C:cytoplasm"/>
    <property type="evidence" value="ECO:0007669"/>
    <property type="project" value="UniProtKB-SubCell"/>
</dbReference>
<comment type="subunit">
    <text evidence="6">Monomer.</text>
</comment>
<evidence type="ECO:0000256" key="5">
    <source>
        <dbReference type="ARBA" id="ARBA00050038"/>
    </source>
</evidence>
<sequence length="195" mass="21634">MWLVVGLGNPGSEYSQTRHNAGFLVVQALARRWGLQFKTRAYRSRLAETRRGRMTVVLALPQTYMNLSGQAVGSLLAGYRLKPENLIVVYDDLDLDLGQIRVRASGSPGTHKGMKSIVETIGTQDFPRVRVGIGPKPEGRDAADYVLEAFQPEEREILQPALIQACLAVEMIIEGDLPRAMNLFNRKKKEPGGED</sequence>
<feature type="binding site" evidence="6">
    <location>
        <position position="64"/>
    </location>
    <ligand>
        <name>tRNA</name>
        <dbReference type="ChEBI" id="CHEBI:17843"/>
    </ligand>
</feature>
<keyword evidence="6" id="KW-0963">Cytoplasm</keyword>
<dbReference type="CDD" id="cd00462">
    <property type="entry name" value="PTH"/>
    <property type="match status" value="1"/>
</dbReference>
<evidence type="ECO:0000256" key="6">
    <source>
        <dbReference type="HAMAP-Rule" id="MF_00083"/>
    </source>
</evidence>
<dbReference type="GO" id="GO:0000049">
    <property type="term" value="F:tRNA binding"/>
    <property type="evidence" value="ECO:0007669"/>
    <property type="project" value="UniProtKB-UniRule"/>
</dbReference>
<dbReference type="GO" id="GO:0072344">
    <property type="term" value="P:rescue of stalled ribosome"/>
    <property type="evidence" value="ECO:0007669"/>
    <property type="project" value="UniProtKB-UniRule"/>
</dbReference>
<evidence type="ECO:0000256" key="3">
    <source>
        <dbReference type="ARBA" id="ARBA00022801"/>
    </source>
</evidence>
<reference evidence="7 8" key="1">
    <citation type="submission" date="2018-08" db="EMBL/GenBank/DDBJ databases">
        <title>Genome analysis of the thermophilic bacterium of the candidate phylum Aminicenantes from deep subsurface aquifer revealed its physiology and ecological role.</title>
        <authorList>
            <person name="Kadnikov V.V."/>
            <person name="Mardanov A.V."/>
            <person name="Beletsky A.V."/>
            <person name="Karnachuk O.V."/>
            <person name="Ravin N.V."/>
        </authorList>
    </citation>
    <scope>NUCLEOTIDE SEQUENCE [LARGE SCALE GENOMIC DNA]</scope>
    <source>
        <strain evidence="7">BY38</strain>
    </source>
</reference>
<dbReference type="Gene3D" id="3.40.50.1470">
    <property type="entry name" value="Peptidyl-tRNA hydrolase"/>
    <property type="match status" value="1"/>
</dbReference>
<feature type="site" description="Discriminates between blocked and unblocked aminoacyl-tRNA" evidence="6">
    <location>
        <position position="9"/>
    </location>
</feature>
<evidence type="ECO:0000313" key="8">
    <source>
        <dbReference type="Proteomes" id="UP000257323"/>
    </source>
</evidence>
<dbReference type="FunFam" id="3.40.50.1470:FF:000001">
    <property type="entry name" value="Peptidyl-tRNA hydrolase"/>
    <property type="match status" value="1"/>
</dbReference>
<dbReference type="GO" id="GO:0006515">
    <property type="term" value="P:protein quality control for misfolded or incompletely synthesized proteins"/>
    <property type="evidence" value="ECO:0007669"/>
    <property type="project" value="UniProtKB-UniRule"/>
</dbReference>
<dbReference type="PANTHER" id="PTHR17224">
    <property type="entry name" value="PEPTIDYL-TRNA HYDROLASE"/>
    <property type="match status" value="1"/>
</dbReference>
<keyword evidence="2 6" id="KW-0820">tRNA-binding</keyword>
<comment type="function">
    <text evidence="6">Hydrolyzes ribosome-free peptidyl-tRNAs (with 1 or more amino acids incorporated), which drop off the ribosome during protein synthesis, or as a result of ribosome stalling.</text>
</comment>
<dbReference type="AlphaFoldDB" id="A0A3E2BQ93"/>
<dbReference type="InterPro" id="IPR036416">
    <property type="entry name" value="Pept_tRNA_hydro_sf"/>
</dbReference>
<name>A0A3E2BQ93_9BACT</name>
<dbReference type="EC" id="3.1.1.29" evidence="1 6"/>
<evidence type="ECO:0000256" key="4">
    <source>
        <dbReference type="ARBA" id="ARBA00022884"/>
    </source>
</evidence>
<comment type="caution">
    <text evidence="7">The sequence shown here is derived from an EMBL/GenBank/DDBJ whole genome shotgun (WGS) entry which is preliminary data.</text>
</comment>
<comment type="function">
    <text evidence="6">Catalyzes the release of premature peptidyl moieties from peptidyl-tRNA molecules trapped in stalled 50S ribosomal subunits, and thus maintains levels of free tRNAs and 50S ribosomes.</text>
</comment>
<comment type="similarity">
    <text evidence="6">Belongs to the PTH family.</text>
</comment>
<dbReference type="EMBL" id="QUAH01000001">
    <property type="protein sequence ID" value="RFT16871.1"/>
    <property type="molecule type" value="Genomic_DNA"/>
</dbReference>
<feature type="site" description="Stabilizes the basic form of H active site to accept a proton" evidence="6">
    <location>
        <position position="91"/>
    </location>
</feature>
<dbReference type="SUPFAM" id="SSF53178">
    <property type="entry name" value="Peptidyl-tRNA hydrolase-like"/>
    <property type="match status" value="1"/>
</dbReference>